<evidence type="ECO:0000256" key="7">
    <source>
        <dbReference type="SAM" id="MobiDB-lite"/>
    </source>
</evidence>
<sequence>MRWVLLLVFASGVLIANGNSNSLEEDDGFRRLLRRASIEADRPLIREERRNKDEEDEDSLSDIFEKKPDASLLVRNRREEEDKFYQTLLSRSEPKHKDKRAFDTEDSESKKGNLVREDWTGGDSKISDADREELTSLFQKLNADTGEQKDVFARSTSENDVSVDGAAQDYARWLLTQPANEIGKALSHKAEVDHKLTKLFFESKRGSISKHNNATKRGKMDDEDYPTKVIYPEPVHWKTKKKSEAPRTDSAVKSSIVPENCTTGECICRKSCLPRKALSFFPCECSEGWQNKPAVQLAKTVAKKFTAFLLPHKSSDKASKTLAAFGPKLCNDDSPHCLCTRACYPRGIAVLYPCRCEGDLKMNETLLQNATAQEFASVKALKNVSSIRTVDPLAISWCSQACGGLHAVANENPCKCSQIPSNKTVVLAADPNIVHFPPRAPELTNPVSAMVSNSNLPGAVTAANNVFFPVPNIPATLIGNHQVNNPVSPVIIGASQKKVASPITSSLEPVHSVGIQQAPLIVSTPQISPNVNVKGSIRTTGDTPALSICARSCYPNKVGTDHPCTCVRNATVRYENLLKNQSLEKIKKHYQGCFKDRRPNRDLPKRFTRYETTPEACINECQYQGFKFAGVQYGYLCFCGNGFGRYGRAKDSVCNVACMGDATRTCGAFWHNAVYSVDGKEYDPSDFDFEKLDKEMVARDSLASISQANNLQGTNRNLYNSQGANVASHLMKAAQAALKAAKKLLPGISKKTKVAKKGDKVKREDSEDDEILQEKMLAEASLSAVRQIIHKTNFGIEKRDSEREKRAIDEDSESYDPNNGRDLLVAYMQNVDLYRRQVRSVDEEEEDYDPNEQKRFEYKRMTIGENSDGEFVERNDDENKPQKSLDKKDKTYEDKASLLLPVTDDLDTVTKRTVSTEDHPESKQMVSLENDKLPAKRAVSAENTKKHSLVINDDNFSKKRKRRSLDEENQLYANHDIKLEKASPVFTEKEKFSELPEKRVDIPMEKTNNEQLIKADENGDEDEEDDEPSDDYDVSGSGEEVDEDENISNNESGSESDDSEVHVSRRDIESDMEGLFVKRDLGSDKTNASTVMNSTLEDTTVDANLKSDVEKGVDSLLNLVVELYKQQKTIKAFESSVRSLRHDILKELHVPKFQKDQTTKKVREQIQKTARERLRVLTTSIENKISEFAKSHPEASRQANLAASLLPKLPLSQRSLIETKKEIIRRAAEFDNVEDTFNDNKIPDILKEHFKRNAEPDFEDSRPRRKIFKGEEQLSRMHRDVQEIEHEMANEKDGDDEEFDQLF</sequence>
<feature type="region of interest" description="Disordered" evidence="7">
    <location>
        <begin position="860"/>
        <end position="892"/>
    </location>
</feature>
<evidence type="ECO:0000256" key="6">
    <source>
        <dbReference type="ARBA" id="ARBA00023180"/>
    </source>
</evidence>
<dbReference type="PANTHER" id="PTHR24269">
    <property type="entry name" value="KREMEN PROTEIN"/>
    <property type="match status" value="1"/>
</dbReference>
<dbReference type="GeneID" id="100198865"/>
<keyword evidence="10" id="KW-1185">Reference proteome</keyword>
<dbReference type="PROSITE" id="PS51212">
    <property type="entry name" value="WSC"/>
    <property type="match status" value="1"/>
</dbReference>
<evidence type="ECO:0000256" key="1">
    <source>
        <dbReference type="ARBA" id="ARBA00004167"/>
    </source>
</evidence>
<comment type="subcellular location">
    <subcellularLocation>
        <location evidence="1">Membrane</location>
        <topology evidence="1">Single-pass membrane protein</topology>
    </subcellularLocation>
</comment>
<gene>
    <name evidence="11" type="primary">LOC100198865</name>
</gene>
<feature type="signal peptide" evidence="8">
    <location>
        <begin position="1"/>
        <end position="18"/>
    </location>
</feature>
<proteinExistence type="predicted"/>
<feature type="region of interest" description="Disordered" evidence="7">
    <location>
        <begin position="1256"/>
        <end position="1277"/>
    </location>
</feature>
<feature type="compositionally biased region" description="Basic and acidic residues" evidence="7">
    <location>
        <begin position="1059"/>
        <end position="1068"/>
    </location>
</feature>
<feature type="compositionally biased region" description="Acidic residues" evidence="7">
    <location>
        <begin position="1018"/>
        <end position="1046"/>
    </location>
</feature>
<evidence type="ECO:0000313" key="10">
    <source>
        <dbReference type="Proteomes" id="UP001652625"/>
    </source>
</evidence>
<evidence type="ECO:0000313" key="11">
    <source>
        <dbReference type="RefSeq" id="XP_065660775.1"/>
    </source>
</evidence>
<evidence type="ECO:0000256" key="5">
    <source>
        <dbReference type="ARBA" id="ARBA00023136"/>
    </source>
</evidence>
<keyword evidence="5" id="KW-0472">Membrane</keyword>
<evidence type="ECO:0000256" key="8">
    <source>
        <dbReference type="SAM" id="SignalP"/>
    </source>
</evidence>
<feature type="region of interest" description="Disordered" evidence="7">
    <location>
        <begin position="951"/>
        <end position="1068"/>
    </location>
</feature>
<evidence type="ECO:0000256" key="4">
    <source>
        <dbReference type="ARBA" id="ARBA00022989"/>
    </source>
</evidence>
<reference evidence="11" key="1">
    <citation type="submission" date="2025-08" db="UniProtKB">
        <authorList>
            <consortium name="RefSeq"/>
        </authorList>
    </citation>
    <scope>IDENTIFICATION</scope>
</reference>
<dbReference type="PANTHER" id="PTHR24269:SF16">
    <property type="entry name" value="PROTEIN SLG1"/>
    <property type="match status" value="1"/>
</dbReference>
<keyword evidence="3 8" id="KW-0732">Signal</keyword>
<dbReference type="Pfam" id="PF01822">
    <property type="entry name" value="WSC"/>
    <property type="match status" value="1"/>
</dbReference>
<dbReference type="InterPro" id="IPR051836">
    <property type="entry name" value="Kremen_rcpt"/>
</dbReference>
<evidence type="ECO:0000259" key="9">
    <source>
        <dbReference type="PROSITE" id="PS51212"/>
    </source>
</evidence>
<feature type="chain" id="PRO_5045153415" evidence="8">
    <location>
        <begin position="19"/>
        <end position="1303"/>
    </location>
</feature>
<organism evidence="10 11">
    <name type="scientific">Hydra vulgaris</name>
    <name type="common">Hydra</name>
    <name type="synonym">Hydra attenuata</name>
    <dbReference type="NCBI Taxonomy" id="6087"/>
    <lineage>
        <taxon>Eukaryota</taxon>
        <taxon>Metazoa</taxon>
        <taxon>Cnidaria</taxon>
        <taxon>Hydrozoa</taxon>
        <taxon>Hydroidolina</taxon>
        <taxon>Anthoathecata</taxon>
        <taxon>Aplanulata</taxon>
        <taxon>Hydridae</taxon>
        <taxon>Hydra</taxon>
    </lineage>
</organism>
<evidence type="ECO:0000256" key="3">
    <source>
        <dbReference type="ARBA" id="ARBA00022729"/>
    </source>
</evidence>
<dbReference type="SMART" id="SM00321">
    <property type="entry name" value="WSC"/>
    <property type="match status" value="1"/>
</dbReference>
<keyword evidence="6" id="KW-0325">Glycoprotein</keyword>
<accession>A0ABM4CGD3</accession>
<feature type="region of interest" description="Disordered" evidence="7">
    <location>
        <begin position="800"/>
        <end position="820"/>
    </location>
</feature>
<keyword evidence="4" id="KW-1133">Transmembrane helix</keyword>
<feature type="domain" description="WSC" evidence="9">
    <location>
        <begin position="587"/>
        <end position="678"/>
    </location>
</feature>
<dbReference type="RefSeq" id="XP_065660775.1">
    <property type="nucleotide sequence ID" value="XM_065804703.1"/>
</dbReference>
<evidence type="ECO:0000256" key="2">
    <source>
        <dbReference type="ARBA" id="ARBA00022692"/>
    </source>
</evidence>
<dbReference type="Proteomes" id="UP001652625">
    <property type="component" value="Chromosome 09"/>
</dbReference>
<protein>
    <submittedName>
        <fullName evidence="11">Uncharacterized protein LOC100198865 isoform X5</fullName>
    </submittedName>
</protein>
<feature type="compositionally biased region" description="Basic and acidic residues" evidence="7">
    <location>
        <begin position="800"/>
        <end position="809"/>
    </location>
</feature>
<keyword evidence="2" id="KW-0812">Transmembrane</keyword>
<name>A0ABM4CGD3_HYDVU</name>
<feature type="region of interest" description="Disordered" evidence="7">
    <location>
        <begin position="95"/>
        <end position="126"/>
    </location>
</feature>
<feature type="compositionally biased region" description="Basic and acidic residues" evidence="7">
    <location>
        <begin position="975"/>
        <end position="1017"/>
    </location>
</feature>
<dbReference type="InterPro" id="IPR002889">
    <property type="entry name" value="WSC_carb-bd"/>
</dbReference>
<feature type="compositionally biased region" description="Basic and acidic residues" evidence="7">
    <location>
        <begin position="871"/>
        <end position="892"/>
    </location>
</feature>